<protein>
    <submittedName>
        <fullName evidence="1">Uncharacterized protein</fullName>
    </submittedName>
</protein>
<dbReference type="RefSeq" id="WP_235216290.1">
    <property type="nucleotide sequence ID" value="NZ_JBFADL010000013.1"/>
</dbReference>
<evidence type="ECO:0000313" key="2">
    <source>
        <dbReference type="Proteomes" id="UP000028341"/>
    </source>
</evidence>
<organism evidence="1 2">
    <name type="scientific">Streptomyces toyocaensis</name>
    <dbReference type="NCBI Taxonomy" id="55952"/>
    <lineage>
        <taxon>Bacteria</taxon>
        <taxon>Bacillati</taxon>
        <taxon>Actinomycetota</taxon>
        <taxon>Actinomycetes</taxon>
        <taxon>Kitasatosporales</taxon>
        <taxon>Streptomycetaceae</taxon>
        <taxon>Streptomyces</taxon>
    </lineage>
</organism>
<comment type="caution">
    <text evidence="1">The sequence shown here is derived from an EMBL/GenBank/DDBJ whole genome shotgun (WGS) entry which is preliminary data.</text>
</comment>
<keyword evidence="2" id="KW-1185">Reference proteome</keyword>
<dbReference type="AlphaFoldDB" id="A0A081XVL2"/>
<accession>A0A081XVL2</accession>
<sequence length="200" mass="21786">MDTSSESLHFELLPYRTAPRKQLPTAGIKGDVGHFGSVLVERCPLHRPLDKGMDTARLSGPAFPETVFRGKRRSGRPSLFKAELTLDGRAAELRFNARALKREDRVLRITYDGREYVYSSDGLGKAKVLEREGIRVSMALGRHIPPADIASAGTATGPVDAVDLAIAIVLEEVDTDVLTLTGAALSSPFALMQHFSDRAE</sequence>
<dbReference type="EMBL" id="JFCB01000005">
    <property type="protein sequence ID" value="KES07585.1"/>
    <property type="molecule type" value="Genomic_DNA"/>
</dbReference>
<proteinExistence type="predicted"/>
<evidence type="ECO:0000313" key="1">
    <source>
        <dbReference type="EMBL" id="KES07585.1"/>
    </source>
</evidence>
<dbReference type="STRING" id="55952.BU52_08955"/>
<reference evidence="1 2" key="1">
    <citation type="submission" date="2014-02" db="EMBL/GenBank/DDBJ databases">
        <title>The genome announcement of Streptomyces toyocaensis NRRL15009.</title>
        <authorList>
            <person name="Hong H.-J."/>
            <person name="Kwun M.J."/>
        </authorList>
    </citation>
    <scope>NUCLEOTIDE SEQUENCE [LARGE SCALE GENOMIC DNA]</scope>
    <source>
        <strain evidence="1 2">NRRL 15009</strain>
    </source>
</reference>
<gene>
    <name evidence="1" type="ORF">BU52_08955</name>
</gene>
<dbReference type="eggNOG" id="ENOG5031THE">
    <property type="taxonomic scope" value="Bacteria"/>
</dbReference>
<name>A0A081XVL2_STRTO</name>
<dbReference type="Proteomes" id="UP000028341">
    <property type="component" value="Unassembled WGS sequence"/>
</dbReference>